<dbReference type="Pfam" id="PF14141">
    <property type="entry name" value="YqzM"/>
    <property type="match status" value="1"/>
</dbReference>
<keyword evidence="1" id="KW-0472">Membrane</keyword>
<proteinExistence type="predicted"/>
<name>A0A511V016_9BACI</name>
<sequence length="44" mass="5056">MNEFEKDPQSKNLDVADSIKGFTFSFLYFLLIFAIGVFISVLYS</sequence>
<keyword evidence="1" id="KW-1133">Transmembrane helix</keyword>
<evidence type="ECO:0000313" key="3">
    <source>
        <dbReference type="Proteomes" id="UP000321491"/>
    </source>
</evidence>
<dbReference type="EMBL" id="BJXW01000012">
    <property type="protein sequence ID" value="GEN31043.1"/>
    <property type="molecule type" value="Genomic_DNA"/>
</dbReference>
<evidence type="ECO:0000313" key="2">
    <source>
        <dbReference type="EMBL" id="GEN31043.1"/>
    </source>
</evidence>
<dbReference type="RefSeq" id="WP_146936877.1">
    <property type="nucleotide sequence ID" value="NZ_BJXW01000012.1"/>
</dbReference>
<feature type="transmembrane region" description="Helical" evidence="1">
    <location>
        <begin position="21"/>
        <end position="43"/>
    </location>
</feature>
<keyword evidence="1" id="KW-0812">Transmembrane</keyword>
<dbReference type="InterPro" id="IPR025416">
    <property type="entry name" value="YqzM"/>
</dbReference>
<organism evidence="2 3">
    <name type="scientific">Cerasibacillus quisquiliarum</name>
    <dbReference type="NCBI Taxonomy" id="227865"/>
    <lineage>
        <taxon>Bacteria</taxon>
        <taxon>Bacillati</taxon>
        <taxon>Bacillota</taxon>
        <taxon>Bacilli</taxon>
        <taxon>Bacillales</taxon>
        <taxon>Bacillaceae</taxon>
        <taxon>Cerasibacillus</taxon>
    </lineage>
</organism>
<evidence type="ECO:0000256" key="1">
    <source>
        <dbReference type="SAM" id="Phobius"/>
    </source>
</evidence>
<protein>
    <recommendedName>
        <fullName evidence="4">YqzM family protein</fullName>
    </recommendedName>
</protein>
<dbReference type="OrthoDB" id="2679928at2"/>
<dbReference type="AlphaFoldDB" id="A0A511V016"/>
<comment type="caution">
    <text evidence="2">The sequence shown here is derived from an EMBL/GenBank/DDBJ whole genome shotgun (WGS) entry which is preliminary data.</text>
</comment>
<reference evidence="2 3" key="1">
    <citation type="submission" date="2019-07" db="EMBL/GenBank/DDBJ databases">
        <title>Whole genome shotgun sequence of Cerasibacillus quisquiliarum NBRC 102429.</title>
        <authorList>
            <person name="Hosoyama A."/>
            <person name="Uohara A."/>
            <person name="Ohji S."/>
            <person name="Ichikawa N."/>
        </authorList>
    </citation>
    <scope>NUCLEOTIDE SEQUENCE [LARGE SCALE GENOMIC DNA]</scope>
    <source>
        <strain evidence="2 3">NBRC 102429</strain>
    </source>
</reference>
<evidence type="ECO:0008006" key="4">
    <source>
        <dbReference type="Google" id="ProtNLM"/>
    </source>
</evidence>
<accession>A0A511V016</accession>
<gene>
    <name evidence="2" type="ORF">CQU01_12810</name>
</gene>
<dbReference type="Proteomes" id="UP000321491">
    <property type="component" value="Unassembled WGS sequence"/>
</dbReference>
<keyword evidence="3" id="KW-1185">Reference proteome</keyword>